<reference evidence="1 2" key="1">
    <citation type="journal article" date="2015" name="Genome Announc.">
        <title>Closed Genome Sequence of Octadecabacter temperatus SB1, the First Mesophilic Species of the Genus Octadecabacter.</title>
        <authorList>
            <person name="Voget S."/>
            <person name="Billerbeck S."/>
            <person name="Simon M."/>
            <person name="Daniel R."/>
        </authorList>
    </citation>
    <scope>NUCLEOTIDE SEQUENCE [LARGE SCALE GENOMIC DNA]</scope>
    <source>
        <strain evidence="1 2">SB1</strain>
    </source>
</reference>
<accession>A0A0K0Y8K3</accession>
<protein>
    <submittedName>
        <fullName evidence="1">Uncharacterized protein</fullName>
    </submittedName>
</protein>
<dbReference type="AlphaFoldDB" id="A0A0K0Y8K3"/>
<dbReference type="OrthoDB" id="9804804at2"/>
<evidence type="ECO:0000313" key="1">
    <source>
        <dbReference type="EMBL" id="AKS47211.1"/>
    </source>
</evidence>
<sequence>MTANIGSIDRTVRIILGIVLLAAPFLSGMALFDSTTATVISVIAGIVMLATSSMRFCPLYRIFGIRTCKL</sequence>
<organism evidence="1 2">
    <name type="scientific">Octadecabacter temperatus</name>
    <dbReference type="NCBI Taxonomy" id="1458307"/>
    <lineage>
        <taxon>Bacteria</taxon>
        <taxon>Pseudomonadati</taxon>
        <taxon>Pseudomonadota</taxon>
        <taxon>Alphaproteobacteria</taxon>
        <taxon>Rhodobacterales</taxon>
        <taxon>Roseobacteraceae</taxon>
        <taxon>Octadecabacter</taxon>
    </lineage>
</organism>
<dbReference type="KEGG" id="otm:OSB_26870"/>
<dbReference type="RefSeq" id="WP_049835437.1">
    <property type="nucleotide sequence ID" value="NZ_CP012160.1"/>
</dbReference>
<dbReference type="Pfam" id="PF11127">
    <property type="entry name" value="YgaP-like_TM"/>
    <property type="match status" value="1"/>
</dbReference>
<gene>
    <name evidence="1" type="ORF">OSB_26870</name>
</gene>
<dbReference type="InterPro" id="IPR021309">
    <property type="entry name" value="YgaP-like_TM"/>
</dbReference>
<dbReference type="EMBL" id="CP012160">
    <property type="protein sequence ID" value="AKS47211.1"/>
    <property type="molecule type" value="Genomic_DNA"/>
</dbReference>
<dbReference type="STRING" id="1458307.OSB_26870"/>
<keyword evidence="2" id="KW-1185">Reference proteome</keyword>
<proteinExistence type="predicted"/>
<evidence type="ECO:0000313" key="2">
    <source>
        <dbReference type="Proteomes" id="UP000067444"/>
    </source>
</evidence>
<dbReference type="Proteomes" id="UP000067444">
    <property type="component" value="Chromosome"/>
</dbReference>
<name>A0A0K0Y8K3_9RHOB</name>